<dbReference type="Gene3D" id="1.10.10.60">
    <property type="entry name" value="Homeodomain-like"/>
    <property type="match status" value="1"/>
</dbReference>
<evidence type="ECO:0000313" key="3">
    <source>
        <dbReference type="Proteomes" id="UP000320239"/>
    </source>
</evidence>
<keyword evidence="3" id="KW-1185">Reference proteome</keyword>
<dbReference type="RefSeq" id="WP_187645999.1">
    <property type="nucleotide sequence ID" value="NZ_BOMX01000169.1"/>
</dbReference>
<feature type="compositionally biased region" description="Low complexity" evidence="1">
    <location>
        <begin position="84"/>
        <end position="93"/>
    </location>
</feature>
<feature type="compositionally biased region" description="Pro residues" evidence="1">
    <location>
        <begin position="62"/>
        <end position="83"/>
    </location>
</feature>
<organism evidence="2 3">
    <name type="scientific">Actinoplanes teichomyceticus</name>
    <dbReference type="NCBI Taxonomy" id="1867"/>
    <lineage>
        <taxon>Bacteria</taxon>
        <taxon>Bacillati</taxon>
        <taxon>Actinomycetota</taxon>
        <taxon>Actinomycetes</taxon>
        <taxon>Micromonosporales</taxon>
        <taxon>Micromonosporaceae</taxon>
        <taxon>Actinoplanes</taxon>
    </lineage>
</organism>
<dbReference type="Proteomes" id="UP000320239">
    <property type="component" value="Unassembled WGS sequence"/>
</dbReference>
<name>A0A561VCQ8_ACTTI</name>
<dbReference type="AlphaFoldDB" id="A0A561VCQ8"/>
<accession>A0A561VCQ8</accession>
<comment type="caution">
    <text evidence="2">The sequence shown here is derived from an EMBL/GenBank/DDBJ whole genome shotgun (WGS) entry which is preliminary data.</text>
</comment>
<feature type="compositionally biased region" description="Low complexity" evidence="1">
    <location>
        <begin position="148"/>
        <end position="159"/>
    </location>
</feature>
<proteinExistence type="predicted"/>
<feature type="compositionally biased region" description="Pro residues" evidence="1">
    <location>
        <begin position="94"/>
        <end position="147"/>
    </location>
</feature>
<gene>
    <name evidence="2" type="ORF">FHX34_108113</name>
</gene>
<protein>
    <submittedName>
        <fullName evidence="2">Uncharacterized protein</fullName>
    </submittedName>
</protein>
<sequence length="223" mass="23254">MTGDGAEGYPSREDRIVAEFGDGLDVEGIAHRYGLTVAQVYAVIEREVGPAGHTHPGLSGHPAPPYPATGHHPPPTYPAPGHQPPGYHVAPPSGYQPPPVYPPPGPGYQPPPVYPPPAHQPPGYPAPGYQAPPPTPEHYAPPAPYAPPGYAGPVPGYAGPVPGYAGPVPAFPDVDAIVAEYGEGHDVESIARRHGLDVRQVYEVVQRAVTDDPAPPTAPPPSW</sequence>
<evidence type="ECO:0000313" key="2">
    <source>
        <dbReference type="EMBL" id="TWG09398.1"/>
    </source>
</evidence>
<dbReference type="EMBL" id="VIWY01000008">
    <property type="protein sequence ID" value="TWG09398.1"/>
    <property type="molecule type" value="Genomic_DNA"/>
</dbReference>
<reference evidence="2 3" key="1">
    <citation type="submission" date="2019-06" db="EMBL/GenBank/DDBJ databases">
        <title>Sequencing the genomes of 1000 actinobacteria strains.</title>
        <authorList>
            <person name="Klenk H.-P."/>
        </authorList>
    </citation>
    <scope>NUCLEOTIDE SEQUENCE [LARGE SCALE GENOMIC DNA]</scope>
    <source>
        <strain evidence="2 3">DSM 43866</strain>
    </source>
</reference>
<evidence type="ECO:0000256" key="1">
    <source>
        <dbReference type="SAM" id="MobiDB-lite"/>
    </source>
</evidence>
<feature type="region of interest" description="Disordered" evidence="1">
    <location>
        <begin position="52"/>
        <end position="159"/>
    </location>
</feature>